<name>A0A2N9E896_FAGSY</name>
<dbReference type="EMBL" id="OIVN01000147">
    <property type="protein sequence ID" value="SPC75197.1"/>
    <property type="molecule type" value="Genomic_DNA"/>
</dbReference>
<sequence>MDPSQENLSPEAALQLEINEWLEREEVKWRQKSRELWLKEGDRNSKFFHLSTLVRRRKNYITEIQLDSGRWIHSRDDIANYFTLKFSNVFHSSLPQIPSDMEGLLESKVSDSENALLSRVPDADEVKKVVWEMNSHKAPGPDGLPGLFFKKYWDTVGMQVIAAVQSFFRDGWLLSQMNHTYITLIPKRQGASNFNQFRPISLCNFYYKIISKILVLRLRPILPKLIDPAQVAFVPDRWIVENVVLAQEVVHTFHNMKRKKGSVGFKLDFKKAYDSLEWDFILAVMRAMGFDQKVVDLIHQCISAIQFTLLLNGTKSSSFTPARGLRQGDPLSPYLFIMCADVLARLINREIAKGSIKGVKLGLGVAAISKLFYADDVLLFCGAKISEVDVLMNCIDKYCLWSGQSISIEKSGIFVSKGEKLEARANWWKSKSLSWMGRATLIKAVAQSSPLYTMSTCKLPKKLCNDMDGVVRKFWWSPKKSGIKCYSPMPWKELCQPLSVGGLRFRSFESFNEAMIAKLAWWVLSGRDSFCVTVLKAKCHVGSNWLNAPPPRSASFVWRGIEGAKVLVARGACKLVGSGDSILVWSDPWIPGLSNFKPLPKASLEEIPCLVVSQLMNYAKSDWNLGILNSLFDKDTIQAIQNIPKWNINQMDKWIWVKSSNGEFSVKSAFKEVIHEDFDPEINVVMNQIWKSNLHQRLKMHLWRIAAGVLPTKESICRFLPNLDISCPFCNACPESVVHIFWECDLARALWMGIIGIRTDYFQLTSASDLVEVVVFPNAEVVDELLNSDIFTLKGTLILDLLWKTRNSKVYDERPVEIRGIMNSFRSLWSDHSSILKVPGFISHISLGAEGWTRPNCGVIKINCDAAVGSLFSSIAAVARDWRGKLVFALSKKVNTVIPLQAEAEAILWVGQLSISHGFSNVIIESDCKACVDAVNALGNCPWLIQSVMVAIVDVLSDLIFWKLCWVRRSANRAPHVFAKWSQLHLSWGPLNFCFGPPSFVSVCNEDLVGSVSYF</sequence>
<dbReference type="InterPro" id="IPR026960">
    <property type="entry name" value="RVT-Znf"/>
</dbReference>
<dbReference type="AlphaFoldDB" id="A0A2N9E896"/>
<dbReference type="Pfam" id="PF00078">
    <property type="entry name" value="RVT_1"/>
    <property type="match status" value="1"/>
</dbReference>
<dbReference type="Pfam" id="PF13966">
    <property type="entry name" value="zf-RVT"/>
    <property type="match status" value="1"/>
</dbReference>
<proteinExistence type="predicted"/>
<dbReference type="CDD" id="cd06222">
    <property type="entry name" value="RNase_H_like"/>
    <property type="match status" value="1"/>
</dbReference>
<reference evidence="2" key="1">
    <citation type="submission" date="2018-02" db="EMBL/GenBank/DDBJ databases">
        <authorList>
            <person name="Cohen D.B."/>
            <person name="Kent A.D."/>
        </authorList>
    </citation>
    <scope>NUCLEOTIDE SEQUENCE</scope>
</reference>
<feature type="domain" description="Reverse transcriptase" evidence="1">
    <location>
        <begin position="166"/>
        <end position="440"/>
    </location>
</feature>
<protein>
    <recommendedName>
        <fullName evidence="1">Reverse transcriptase domain-containing protein</fullName>
    </recommendedName>
</protein>
<dbReference type="InterPro" id="IPR052343">
    <property type="entry name" value="Retrotransposon-Effector_Assoc"/>
</dbReference>
<dbReference type="InterPro" id="IPR043502">
    <property type="entry name" value="DNA/RNA_pol_sf"/>
</dbReference>
<gene>
    <name evidence="2" type="ORF">FSB_LOCUS3079</name>
</gene>
<organism evidence="2">
    <name type="scientific">Fagus sylvatica</name>
    <name type="common">Beechnut</name>
    <dbReference type="NCBI Taxonomy" id="28930"/>
    <lineage>
        <taxon>Eukaryota</taxon>
        <taxon>Viridiplantae</taxon>
        <taxon>Streptophyta</taxon>
        <taxon>Embryophyta</taxon>
        <taxon>Tracheophyta</taxon>
        <taxon>Spermatophyta</taxon>
        <taxon>Magnoliopsida</taxon>
        <taxon>eudicotyledons</taxon>
        <taxon>Gunneridae</taxon>
        <taxon>Pentapetalae</taxon>
        <taxon>rosids</taxon>
        <taxon>fabids</taxon>
        <taxon>Fagales</taxon>
        <taxon>Fagaceae</taxon>
        <taxon>Fagus</taxon>
    </lineage>
</organism>
<dbReference type="SUPFAM" id="SSF56672">
    <property type="entry name" value="DNA/RNA polymerases"/>
    <property type="match status" value="1"/>
</dbReference>
<dbReference type="Gene3D" id="3.30.420.10">
    <property type="entry name" value="Ribonuclease H-like superfamily/Ribonuclease H"/>
    <property type="match status" value="1"/>
</dbReference>
<evidence type="ECO:0000259" key="1">
    <source>
        <dbReference type="PROSITE" id="PS50878"/>
    </source>
</evidence>
<dbReference type="PANTHER" id="PTHR46890">
    <property type="entry name" value="NON-LTR RETROLELEMENT REVERSE TRANSCRIPTASE-LIKE PROTEIN-RELATED"/>
    <property type="match status" value="1"/>
</dbReference>
<accession>A0A2N9E896</accession>
<dbReference type="GO" id="GO:0004523">
    <property type="term" value="F:RNA-DNA hybrid ribonuclease activity"/>
    <property type="evidence" value="ECO:0007669"/>
    <property type="project" value="InterPro"/>
</dbReference>
<dbReference type="Pfam" id="PF13456">
    <property type="entry name" value="RVT_3"/>
    <property type="match status" value="1"/>
</dbReference>
<dbReference type="PROSITE" id="PS50878">
    <property type="entry name" value="RT_POL"/>
    <property type="match status" value="1"/>
</dbReference>
<dbReference type="InterPro" id="IPR002156">
    <property type="entry name" value="RNaseH_domain"/>
</dbReference>
<evidence type="ECO:0000313" key="2">
    <source>
        <dbReference type="EMBL" id="SPC75197.1"/>
    </source>
</evidence>
<dbReference type="InterPro" id="IPR044730">
    <property type="entry name" value="RNase_H-like_dom_plant"/>
</dbReference>
<dbReference type="InterPro" id="IPR000477">
    <property type="entry name" value="RT_dom"/>
</dbReference>
<dbReference type="GO" id="GO:0003676">
    <property type="term" value="F:nucleic acid binding"/>
    <property type="evidence" value="ECO:0007669"/>
    <property type="project" value="InterPro"/>
</dbReference>
<dbReference type="InterPro" id="IPR036397">
    <property type="entry name" value="RNaseH_sf"/>
</dbReference>
<dbReference type="PANTHER" id="PTHR46890:SF48">
    <property type="entry name" value="RNA-DIRECTED DNA POLYMERASE"/>
    <property type="match status" value="1"/>
</dbReference>
<dbReference type="CDD" id="cd01650">
    <property type="entry name" value="RT_nLTR_like"/>
    <property type="match status" value="1"/>
</dbReference>